<accession>A0A0S7BAF0</accession>
<proteinExistence type="predicted"/>
<feature type="domain" description="Glycosyltransferase subfamily 4-like N-terminal" evidence="2">
    <location>
        <begin position="15"/>
        <end position="177"/>
    </location>
</feature>
<evidence type="ECO:0000259" key="1">
    <source>
        <dbReference type="Pfam" id="PF00534"/>
    </source>
</evidence>
<evidence type="ECO:0000313" key="4">
    <source>
        <dbReference type="Proteomes" id="UP000055060"/>
    </source>
</evidence>
<dbReference type="PANTHER" id="PTHR45947">
    <property type="entry name" value="SULFOQUINOVOSYL TRANSFERASE SQD2"/>
    <property type="match status" value="1"/>
</dbReference>
<organism evidence="3">
    <name type="scientific">Longilinea arvoryzae</name>
    <dbReference type="NCBI Taxonomy" id="360412"/>
    <lineage>
        <taxon>Bacteria</taxon>
        <taxon>Bacillati</taxon>
        <taxon>Chloroflexota</taxon>
        <taxon>Anaerolineae</taxon>
        <taxon>Anaerolineales</taxon>
        <taxon>Anaerolineaceae</taxon>
        <taxon>Longilinea</taxon>
    </lineage>
</organism>
<dbReference type="GO" id="GO:0016758">
    <property type="term" value="F:hexosyltransferase activity"/>
    <property type="evidence" value="ECO:0007669"/>
    <property type="project" value="TreeGrafter"/>
</dbReference>
<dbReference type="RefSeq" id="WP_075073674.1">
    <property type="nucleotide sequence ID" value="NZ_DF967972.1"/>
</dbReference>
<protein>
    <submittedName>
        <fullName evidence="3">Glycosyltransferase</fullName>
    </submittedName>
</protein>
<dbReference type="STRING" id="360412.LARV_02183"/>
<dbReference type="OrthoDB" id="9811902at2"/>
<evidence type="ECO:0000313" key="3">
    <source>
        <dbReference type="EMBL" id="GAP14414.1"/>
    </source>
</evidence>
<dbReference type="SUPFAM" id="SSF53756">
    <property type="entry name" value="UDP-Glycosyltransferase/glycogen phosphorylase"/>
    <property type="match status" value="1"/>
</dbReference>
<reference evidence="3" key="1">
    <citation type="submission" date="2015-07" db="EMBL/GenBank/DDBJ databases">
        <title>Draft Genome Sequences of Anaerolinea thermolimosa IMO-1, Bellilinea caldifistulae GOMI-1, Leptolinea tardivitalis YMTK-2, Levilinea saccharolytica KIBI-1,Longilinea arvoryzae KOME-1, Previously Described as Members of the Anaerolineaceae (Chloroflexi).</title>
        <authorList>
            <person name="Sekiguchi Y."/>
            <person name="Ohashi A."/>
            <person name="Matsuura N."/>
            <person name="Tourlousse M.D."/>
        </authorList>
    </citation>
    <scope>NUCLEOTIDE SEQUENCE [LARGE SCALE GENOMIC DNA]</scope>
    <source>
        <strain evidence="3">KOME-1</strain>
    </source>
</reference>
<evidence type="ECO:0000259" key="2">
    <source>
        <dbReference type="Pfam" id="PF13439"/>
    </source>
</evidence>
<dbReference type="AlphaFoldDB" id="A0A0S7BAF0"/>
<dbReference type="Pfam" id="PF00534">
    <property type="entry name" value="Glycos_transf_1"/>
    <property type="match status" value="1"/>
</dbReference>
<keyword evidence="4" id="KW-1185">Reference proteome</keyword>
<dbReference type="InterPro" id="IPR028098">
    <property type="entry name" value="Glyco_trans_4-like_N"/>
</dbReference>
<sequence length="388" mass="43182">MKILVVLTYYRPHTSGLTIYAERLCKAWAERGHQVTVLTSQYDPSLPEDEIKDGVHIVRAPVLFRLSKGVIMPTFGRLATRLTREADVIQLHLPQFDAAGVALRGRILRKPTVITYHCDLLMPRGLVSWLANQAVRVMNNLAGIFTHRIVTYTRDYAENSDYLTRYLRKLQVIPPPVVLPTVSAEAVQSFAAENNPQHHKPVIGMAARFATEKGVEVLLDALPVILQHYPDAQVQFAGPYQNIIGEESYFARLSPTIEKYIASGNWRFVGSLSPEQMAAYYPNLNVLVLPSLNSTEAFGLVQIEAMLNGVPCVASNLPGVRQPVKIHAMGQIAPIGDVQGLAQAALEVLDHPEKYTGDPVEIVRRYEPATIAVEYEKLFAEMQHELLG</sequence>
<dbReference type="Proteomes" id="UP000055060">
    <property type="component" value="Unassembled WGS sequence"/>
</dbReference>
<dbReference type="Gene3D" id="3.40.50.2000">
    <property type="entry name" value="Glycogen Phosphorylase B"/>
    <property type="match status" value="2"/>
</dbReference>
<feature type="domain" description="Glycosyl transferase family 1" evidence="1">
    <location>
        <begin position="192"/>
        <end position="355"/>
    </location>
</feature>
<dbReference type="PANTHER" id="PTHR45947:SF3">
    <property type="entry name" value="SULFOQUINOVOSYL TRANSFERASE SQD2"/>
    <property type="match status" value="1"/>
</dbReference>
<dbReference type="CDD" id="cd03801">
    <property type="entry name" value="GT4_PimA-like"/>
    <property type="match status" value="1"/>
</dbReference>
<dbReference type="EMBL" id="DF967972">
    <property type="protein sequence ID" value="GAP14414.1"/>
    <property type="molecule type" value="Genomic_DNA"/>
</dbReference>
<name>A0A0S7BAF0_9CHLR</name>
<dbReference type="Pfam" id="PF13439">
    <property type="entry name" value="Glyco_transf_4"/>
    <property type="match status" value="1"/>
</dbReference>
<dbReference type="InterPro" id="IPR050194">
    <property type="entry name" value="Glycosyltransferase_grp1"/>
</dbReference>
<keyword evidence="3" id="KW-0808">Transferase</keyword>
<dbReference type="InterPro" id="IPR001296">
    <property type="entry name" value="Glyco_trans_1"/>
</dbReference>
<gene>
    <name evidence="3" type="ORF">LARV_02183</name>
</gene>